<dbReference type="AlphaFoldDB" id="A0A061B570"/>
<feature type="transmembrane region" description="Helical" evidence="17">
    <location>
        <begin position="181"/>
        <end position="201"/>
    </location>
</feature>
<keyword evidence="16" id="KW-0325">Glycoprotein</keyword>
<keyword evidence="11 17" id="KW-1133">Transmembrane helix</keyword>
<evidence type="ECO:0000256" key="11">
    <source>
        <dbReference type="ARBA" id="ARBA00022989"/>
    </source>
</evidence>
<dbReference type="InterPro" id="IPR051410">
    <property type="entry name" value="Ferric/Cupric_Reductase"/>
</dbReference>
<dbReference type="PANTHER" id="PTHR32361:SF9">
    <property type="entry name" value="FERRIC REDUCTASE TRANSMEMBRANE COMPONENT 3-RELATED"/>
    <property type="match status" value="1"/>
</dbReference>
<feature type="transmembrane region" description="Helical" evidence="17">
    <location>
        <begin position="213"/>
        <end position="238"/>
    </location>
</feature>
<dbReference type="InterPro" id="IPR013130">
    <property type="entry name" value="Fe3_Rdtase_TM_dom"/>
</dbReference>
<dbReference type="PANTHER" id="PTHR32361">
    <property type="entry name" value="FERRIC/CUPRIC REDUCTASE TRANSMEMBRANE COMPONENT"/>
    <property type="match status" value="1"/>
</dbReference>
<keyword evidence="14" id="KW-0406">Ion transport</keyword>
<evidence type="ECO:0000256" key="9">
    <source>
        <dbReference type="ARBA" id="ARBA00022857"/>
    </source>
</evidence>
<dbReference type="InterPro" id="IPR013121">
    <property type="entry name" value="Fe_red_NAD-bd_6"/>
</dbReference>
<evidence type="ECO:0000256" key="13">
    <source>
        <dbReference type="ARBA" id="ARBA00023004"/>
    </source>
</evidence>
<evidence type="ECO:0000313" key="19">
    <source>
        <dbReference type="EMBL" id="CDR42163.1"/>
    </source>
</evidence>
<gene>
    <name evidence="19" type="ORF">CYFA0S_08e04324g</name>
</gene>
<dbReference type="GO" id="GO:0015677">
    <property type="term" value="P:copper ion import"/>
    <property type="evidence" value="ECO:0007669"/>
    <property type="project" value="TreeGrafter"/>
</dbReference>
<evidence type="ECO:0000256" key="3">
    <source>
        <dbReference type="ARBA" id="ARBA00006278"/>
    </source>
</evidence>
<reference evidence="19" key="1">
    <citation type="journal article" date="2014" name="Genome Announc.">
        <title>Genome sequence of the yeast Cyberlindnera fabianii (Hansenula fabianii).</title>
        <authorList>
            <person name="Freel K.C."/>
            <person name="Sarilar V."/>
            <person name="Neuveglise C."/>
            <person name="Devillers H."/>
            <person name="Friedrich A."/>
            <person name="Schacherer J."/>
        </authorList>
    </citation>
    <scope>NUCLEOTIDE SEQUENCE</scope>
    <source>
        <strain evidence="19">YJS4271</strain>
    </source>
</reference>
<dbReference type="OrthoDB" id="167398at2759"/>
<dbReference type="CDD" id="cd06186">
    <property type="entry name" value="NOX_Duox_like_FAD_NADP"/>
    <property type="match status" value="1"/>
</dbReference>
<keyword evidence="4" id="KW-0813">Transport</keyword>
<dbReference type="InterPro" id="IPR039261">
    <property type="entry name" value="FNR_nucleotide-bd"/>
</dbReference>
<dbReference type="InterPro" id="IPR013112">
    <property type="entry name" value="FAD-bd_8"/>
</dbReference>
<feature type="transmembrane region" description="Helical" evidence="17">
    <location>
        <begin position="244"/>
        <end position="261"/>
    </location>
</feature>
<protein>
    <submittedName>
        <fullName evidence="19">CYFA0S08e04324g1_1</fullName>
    </submittedName>
</protein>
<evidence type="ECO:0000256" key="6">
    <source>
        <dbReference type="ARBA" id="ARBA00022630"/>
    </source>
</evidence>
<feature type="domain" description="FAD-binding FR-type" evidence="18">
    <location>
        <begin position="278"/>
        <end position="395"/>
    </location>
</feature>
<keyword evidence="5" id="KW-0349">Heme</keyword>
<keyword evidence="10" id="KW-0249">Electron transport</keyword>
<evidence type="ECO:0000256" key="10">
    <source>
        <dbReference type="ARBA" id="ARBA00022982"/>
    </source>
</evidence>
<evidence type="ECO:0000256" key="4">
    <source>
        <dbReference type="ARBA" id="ARBA00022448"/>
    </source>
</evidence>
<sequence>MEMLLKTSPMNLTVQPDTLTVSARFRSDSIAMGSGLLGYWLLICISAGFMNIFSKAPYSKIRTHSRRLDSIRSLITIPTLLPHGRHTVSLCSFGLLPTRLEALILSGFTIPVTIFSLSFSNEHQRITAPSTTIQWAHNLGIRTGILSMFTLQLSFLFAGRNNILLWLTGWKQATFLTYHKWISRLSVALVVVHTAAFHVVFRGMGLWEQKKKTGAYHTGIVAICCMILLVIFAAYWIRKRSYELFSLFHILLTGACLLGSFKHLRAYNAEAFVYPILGIWLVDRIIRAARVLAFGVQRAHCQLVTKENIKITIPKRKFWRALPGAYGYIHFFTLSGFFQSHPFSIVIDDERNVIMYAKIKSGITSSLYHRLINQPDQSAYIDVSVEGPYGDKKPLQRFETILLYAGGNGIPSPYAYARSMSRKQKRVKLYWVIRSTKSFEWFRSEFKALRDTSVEVVVYITKQDDETNDMLLEDFSSDLETMALHTNSVMSEDNESSTEKTVLCANVEDKGLGDFIEFRYGRPNITELIKLDLQESSGSVAVMSCGHNKMVDHIRNAVADNLSAAQGRVDYYEELQTW</sequence>
<keyword evidence="7 17" id="KW-0812">Transmembrane</keyword>
<dbReference type="Pfam" id="PF08022">
    <property type="entry name" value="FAD_binding_8"/>
    <property type="match status" value="1"/>
</dbReference>
<evidence type="ECO:0000256" key="12">
    <source>
        <dbReference type="ARBA" id="ARBA00023002"/>
    </source>
</evidence>
<dbReference type="VEuPathDB" id="FungiDB:BON22_4205"/>
<keyword evidence="5" id="KW-0479">Metal-binding</keyword>
<feature type="transmembrane region" description="Helical" evidence="17">
    <location>
        <begin position="30"/>
        <end position="53"/>
    </location>
</feature>
<organism evidence="19">
    <name type="scientific">Cyberlindnera fabianii</name>
    <name type="common">Yeast</name>
    <name type="synonym">Hansenula fabianii</name>
    <dbReference type="NCBI Taxonomy" id="36022"/>
    <lineage>
        <taxon>Eukaryota</taxon>
        <taxon>Fungi</taxon>
        <taxon>Dikarya</taxon>
        <taxon>Ascomycota</taxon>
        <taxon>Saccharomycotina</taxon>
        <taxon>Saccharomycetes</taxon>
        <taxon>Phaffomycetales</taxon>
        <taxon>Phaffomycetaceae</taxon>
        <taxon>Cyberlindnera</taxon>
    </lineage>
</organism>
<keyword evidence="12" id="KW-0560">Oxidoreductase</keyword>
<evidence type="ECO:0000256" key="2">
    <source>
        <dbReference type="ARBA" id="ARBA00004141"/>
    </source>
</evidence>
<dbReference type="GO" id="GO:0006826">
    <property type="term" value="P:iron ion transport"/>
    <property type="evidence" value="ECO:0007669"/>
    <property type="project" value="TreeGrafter"/>
</dbReference>
<name>A0A061B570_CYBFA</name>
<dbReference type="GO" id="GO:0006879">
    <property type="term" value="P:intracellular iron ion homeostasis"/>
    <property type="evidence" value="ECO:0007669"/>
    <property type="project" value="TreeGrafter"/>
</dbReference>
<dbReference type="Pfam" id="PF01794">
    <property type="entry name" value="Ferric_reduct"/>
    <property type="match status" value="1"/>
</dbReference>
<dbReference type="Pfam" id="PF08030">
    <property type="entry name" value="NAD_binding_6"/>
    <property type="match status" value="1"/>
</dbReference>
<dbReference type="SFLD" id="SFLDS00052">
    <property type="entry name" value="Ferric_Reductase_Domain"/>
    <property type="match status" value="1"/>
</dbReference>
<evidence type="ECO:0000256" key="5">
    <source>
        <dbReference type="ARBA" id="ARBA00022617"/>
    </source>
</evidence>
<dbReference type="PROSITE" id="PS51384">
    <property type="entry name" value="FAD_FR"/>
    <property type="match status" value="1"/>
</dbReference>
<evidence type="ECO:0000256" key="15">
    <source>
        <dbReference type="ARBA" id="ARBA00023136"/>
    </source>
</evidence>
<evidence type="ECO:0000256" key="17">
    <source>
        <dbReference type="SAM" id="Phobius"/>
    </source>
</evidence>
<dbReference type="SFLD" id="SFLDG01168">
    <property type="entry name" value="Ferric_reductase_subgroup_(FRE"/>
    <property type="match status" value="1"/>
</dbReference>
<evidence type="ECO:0000259" key="18">
    <source>
        <dbReference type="PROSITE" id="PS51384"/>
    </source>
</evidence>
<comment type="subcellular location">
    <subcellularLocation>
        <location evidence="2">Membrane</location>
        <topology evidence="2">Multi-pass membrane protein</topology>
    </subcellularLocation>
</comment>
<evidence type="ECO:0000256" key="14">
    <source>
        <dbReference type="ARBA" id="ARBA00023065"/>
    </source>
</evidence>
<accession>A0A061B570</accession>
<dbReference type="InterPro" id="IPR017927">
    <property type="entry name" value="FAD-bd_FR_type"/>
</dbReference>
<dbReference type="Gene3D" id="3.40.50.80">
    <property type="entry name" value="Nucleotide-binding domain of ferredoxin-NADP reductase (FNR) module"/>
    <property type="match status" value="1"/>
</dbReference>
<dbReference type="EMBL" id="LK052893">
    <property type="protein sequence ID" value="CDR42163.1"/>
    <property type="molecule type" value="Genomic_DNA"/>
</dbReference>
<evidence type="ECO:0000256" key="7">
    <source>
        <dbReference type="ARBA" id="ARBA00022692"/>
    </source>
</evidence>
<evidence type="ECO:0000256" key="1">
    <source>
        <dbReference type="ARBA" id="ARBA00001974"/>
    </source>
</evidence>
<keyword evidence="9" id="KW-0521">NADP</keyword>
<comment type="cofactor">
    <cofactor evidence="1">
        <name>FAD</name>
        <dbReference type="ChEBI" id="CHEBI:57692"/>
    </cofactor>
</comment>
<keyword evidence="8" id="KW-0274">FAD</keyword>
<keyword evidence="15 17" id="KW-0472">Membrane</keyword>
<dbReference type="SUPFAM" id="SSF52343">
    <property type="entry name" value="Ferredoxin reductase-like, C-terminal NADP-linked domain"/>
    <property type="match status" value="1"/>
</dbReference>
<dbReference type="GO" id="GO:0000293">
    <property type="term" value="F:ferric-chelate reductase activity"/>
    <property type="evidence" value="ECO:0007669"/>
    <property type="project" value="UniProtKB-ARBA"/>
</dbReference>
<evidence type="ECO:0000256" key="8">
    <source>
        <dbReference type="ARBA" id="ARBA00022827"/>
    </source>
</evidence>
<keyword evidence="13" id="KW-0408">Iron</keyword>
<dbReference type="GO" id="GO:0005886">
    <property type="term" value="C:plasma membrane"/>
    <property type="evidence" value="ECO:0007669"/>
    <property type="project" value="TreeGrafter"/>
</dbReference>
<proteinExistence type="inferred from homology"/>
<comment type="similarity">
    <text evidence="3">Belongs to the ferric reductase (FRE) family.</text>
</comment>
<evidence type="ECO:0000256" key="16">
    <source>
        <dbReference type="ARBA" id="ARBA00023180"/>
    </source>
</evidence>
<keyword evidence="6" id="KW-0285">Flavoprotein</keyword>
<dbReference type="PhylomeDB" id="A0A061B570"/>